<dbReference type="AlphaFoldDB" id="D6Z2T4"/>
<dbReference type="InterPro" id="IPR045784">
    <property type="entry name" value="Radical_SAM_N2"/>
</dbReference>
<dbReference type="SMART" id="SM00729">
    <property type="entry name" value="Elp3"/>
    <property type="match status" value="1"/>
</dbReference>
<feature type="domain" description="Radical SAM core" evidence="2">
    <location>
        <begin position="255"/>
        <end position="485"/>
    </location>
</feature>
<dbReference type="SUPFAM" id="SSF102114">
    <property type="entry name" value="Radical SAM enzymes"/>
    <property type="match status" value="1"/>
</dbReference>
<dbReference type="PROSITE" id="PS51918">
    <property type="entry name" value="RADICAL_SAM"/>
    <property type="match status" value="1"/>
</dbReference>
<dbReference type="eggNOG" id="COG5011">
    <property type="taxonomic scope" value="Bacteria"/>
</dbReference>
<protein>
    <recommendedName>
        <fullName evidence="2">Radical SAM core domain-containing protein</fullName>
    </recommendedName>
</protein>
<dbReference type="EMBL" id="CP001940">
    <property type="protein sequence ID" value="ADH85859.1"/>
    <property type="molecule type" value="Genomic_DNA"/>
</dbReference>
<dbReference type="NCBIfam" id="TIGR03960">
    <property type="entry name" value="rSAM_fuse_unch"/>
    <property type="match status" value="1"/>
</dbReference>
<dbReference type="Proteomes" id="UP000001508">
    <property type="component" value="Chromosome"/>
</dbReference>
<evidence type="ECO:0000259" key="2">
    <source>
        <dbReference type="PROSITE" id="PS51918"/>
    </source>
</evidence>
<dbReference type="InterPro" id="IPR023862">
    <property type="entry name" value="CHP03960_rSAM"/>
</dbReference>
<evidence type="ECO:0000313" key="3">
    <source>
        <dbReference type="EMBL" id="ADH85859.1"/>
    </source>
</evidence>
<dbReference type="InterPro" id="IPR006638">
    <property type="entry name" value="Elp3/MiaA/NifB-like_rSAM"/>
</dbReference>
<dbReference type="HOGENOM" id="CLU_011543_0_1_7"/>
<dbReference type="GO" id="GO:0051536">
    <property type="term" value="F:iron-sulfur cluster binding"/>
    <property type="evidence" value="ECO:0007669"/>
    <property type="project" value="InterPro"/>
</dbReference>
<feature type="compositionally biased region" description="Basic and acidic residues" evidence="1">
    <location>
        <begin position="623"/>
        <end position="633"/>
    </location>
</feature>
<evidence type="ECO:0000256" key="1">
    <source>
        <dbReference type="SAM" id="MobiDB-lite"/>
    </source>
</evidence>
<name>D6Z2T4_DESAT</name>
<reference evidence="4" key="1">
    <citation type="submission" date="2010-02" db="EMBL/GenBank/DDBJ databases">
        <title>Complete sequence of Desulfurivibrio alkaliphilus AHT2.</title>
        <authorList>
            <consortium name="US DOE Joint Genome Institute"/>
            <person name="Pitluck S."/>
            <person name="Chertkov O."/>
            <person name="Detter J.C."/>
            <person name="Han C."/>
            <person name="Tapia R."/>
            <person name="Larimer F."/>
            <person name="Land M."/>
            <person name="Hauser L."/>
            <person name="Kyrpides N."/>
            <person name="Mikhailova N."/>
            <person name="Sorokin D.Y."/>
            <person name="Muyzer G."/>
            <person name="Woyke T."/>
        </authorList>
    </citation>
    <scope>NUCLEOTIDE SEQUENCE [LARGE SCALE GENOMIC DNA]</scope>
    <source>
        <strain evidence="4">DSM 19089 / UNIQEM U267 / AHT2</strain>
    </source>
</reference>
<sequence length="848" mass="94612">MVNIFMDIDALLSRVNRPGRYCANEFNVVRKDWQQARLRLALAFPDLYEIGMSHQGLQILYHLVNARPEWLAERVYAPDLDLEQALREAGLPLFSLESRRPLGEFDVLGISLPYELCYTNILTILDLAGLPLRAEERTEDQPLVFGGGPCAFHPEPVADFFDAVLLGDGEEALPAMLAVVQRGREQKLARGQILAALAAVPGVYVPSFFAPRYDQAGRFLGTEARRPDLPPVRRRVLADLEQVDHAVAPLVPATRVVHDRLGVEIARGCTRGCRFCQAGVIYRPVREREPSRVLQEILGKIEQTGFEEVALLSLSSGDYACINELLGQLMDALERRRVSVSLPSMRVGSLTPEMMEQIKRVRKTGFTLAPEAGSDRLRRVINKGISEEDLLAASRSAFGLGWKLIKLYFMFGLPTETEEDLAAIVELAHKVLKTGPAGRCQVTVSSAVFVPKPHTPFEREPQLSIEQGFARIDFLKQQLRHKKFKLKWHDPRQSYLEGVFCRGDRRLAALVERAWRDGARLDAWSDHFNLERWQAAAAALGLDLDSYLRRREPEEPLPWDHLDAGVSRKFLAAEYQRALAEEYTPDCRLHGCSKCGLCDFKTVKPVVFRRPEATTGQDAGDSGGRREAAEQEGAHQMARPEVGIGYRLRYSRLGEARFLGHLEVLQVFFRALRRAGWPLAFSQGFNPSPKVSFGPALPLGTESQDEFLWLELTAPLTDLPAAKEELNRQLPAGLRVLLLEPGGRQQPPSLLSSYRISLPGKIDPGAPSALLAAKEFVMTVRRKGAARTLDIRPVVKEFALRAPGELELVMVQEAGRPTVKPLEVVAAACAPEPEQLAAARVMKLWSRP</sequence>
<gene>
    <name evidence="3" type="ordered locus">DaAHT2_1161</name>
</gene>
<accession>D6Z2T4</accession>
<dbReference type="InterPro" id="IPR058240">
    <property type="entry name" value="rSAM_sf"/>
</dbReference>
<dbReference type="SFLD" id="SFLDG01082">
    <property type="entry name" value="B12-binding_domain_containing"/>
    <property type="match status" value="1"/>
</dbReference>
<dbReference type="SFLD" id="SFLDS00029">
    <property type="entry name" value="Radical_SAM"/>
    <property type="match status" value="1"/>
</dbReference>
<organism evidence="3 4">
    <name type="scientific">Desulfurivibrio alkaliphilus (strain DSM 19089 / UNIQEM U267 / AHT2)</name>
    <dbReference type="NCBI Taxonomy" id="589865"/>
    <lineage>
        <taxon>Bacteria</taxon>
        <taxon>Pseudomonadati</taxon>
        <taxon>Thermodesulfobacteriota</taxon>
        <taxon>Desulfobulbia</taxon>
        <taxon>Desulfobulbales</taxon>
        <taxon>Desulfobulbaceae</taxon>
        <taxon>Desulfurivibrio</taxon>
    </lineage>
</organism>
<dbReference type="InterPro" id="IPR018768">
    <property type="entry name" value="DUF2344"/>
</dbReference>
<dbReference type="eggNOG" id="COG1032">
    <property type="taxonomic scope" value="Bacteria"/>
</dbReference>
<dbReference type="NCBIfam" id="TIGR03936">
    <property type="entry name" value="sam_1_link_chp"/>
    <property type="match status" value="1"/>
</dbReference>
<feature type="region of interest" description="Disordered" evidence="1">
    <location>
        <begin position="611"/>
        <end position="635"/>
    </location>
</feature>
<dbReference type="KEGG" id="dak:DaAHT2_1161"/>
<dbReference type="CDD" id="cd01335">
    <property type="entry name" value="Radical_SAM"/>
    <property type="match status" value="1"/>
</dbReference>
<dbReference type="PANTHER" id="PTHR42731">
    <property type="entry name" value="SLL1084 PROTEIN"/>
    <property type="match status" value="1"/>
</dbReference>
<dbReference type="PANTHER" id="PTHR42731:SF1">
    <property type="entry name" value="RADICAL SAM DOMAIN PROTEIN"/>
    <property type="match status" value="1"/>
</dbReference>
<dbReference type="STRING" id="589865.DaAHT2_1161"/>
<proteinExistence type="predicted"/>
<dbReference type="InParanoid" id="D6Z2T4"/>
<dbReference type="Pfam" id="PF19864">
    <property type="entry name" value="Radical_SAM_N2"/>
    <property type="match status" value="1"/>
</dbReference>
<dbReference type="GO" id="GO:0003824">
    <property type="term" value="F:catalytic activity"/>
    <property type="evidence" value="ECO:0007669"/>
    <property type="project" value="InterPro"/>
</dbReference>
<dbReference type="Pfam" id="PF04055">
    <property type="entry name" value="Radical_SAM"/>
    <property type="match status" value="1"/>
</dbReference>
<dbReference type="Gene3D" id="3.80.30.20">
    <property type="entry name" value="tm_1862 like domain"/>
    <property type="match status" value="1"/>
</dbReference>
<dbReference type="Pfam" id="PF10105">
    <property type="entry name" value="DUF2344"/>
    <property type="match status" value="1"/>
</dbReference>
<evidence type="ECO:0000313" key="4">
    <source>
        <dbReference type="Proteomes" id="UP000001508"/>
    </source>
</evidence>
<keyword evidence="4" id="KW-1185">Reference proteome</keyword>
<dbReference type="InterPro" id="IPR023404">
    <property type="entry name" value="rSAM_horseshoe"/>
</dbReference>
<dbReference type="InterPro" id="IPR007197">
    <property type="entry name" value="rSAM"/>
</dbReference>
<dbReference type="RefSeq" id="WP_013163388.1">
    <property type="nucleotide sequence ID" value="NC_014216.1"/>
</dbReference>